<accession>A0AAD6U0G5</accession>
<feature type="transmembrane region" description="Helical" evidence="1">
    <location>
        <begin position="664"/>
        <end position="684"/>
    </location>
</feature>
<keyword evidence="1" id="KW-0812">Transmembrane</keyword>
<evidence type="ECO:0000313" key="2">
    <source>
        <dbReference type="EMBL" id="KAJ7085725.1"/>
    </source>
</evidence>
<evidence type="ECO:0000256" key="1">
    <source>
        <dbReference type="SAM" id="Phobius"/>
    </source>
</evidence>
<feature type="transmembrane region" description="Helical" evidence="1">
    <location>
        <begin position="704"/>
        <end position="723"/>
    </location>
</feature>
<keyword evidence="1" id="KW-1133">Transmembrane helix</keyword>
<reference evidence="2" key="1">
    <citation type="submission" date="2023-03" db="EMBL/GenBank/DDBJ databases">
        <title>Massive genome expansion in bonnet fungi (Mycena s.s.) driven by repeated elements and novel gene families across ecological guilds.</title>
        <authorList>
            <consortium name="Lawrence Berkeley National Laboratory"/>
            <person name="Harder C.B."/>
            <person name="Miyauchi S."/>
            <person name="Viragh M."/>
            <person name="Kuo A."/>
            <person name="Thoen E."/>
            <person name="Andreopoulos B."/>
            <person name="Lu D."/>
            <person name="Skrede I."/>
            <person name="Drula E."/>
            <person name="Henrissat B."/>
            <person name="Morin E."/>
            <person name="Kohler A."/>
            <person name="Barry K."/>
            <person name="LaButti K."/>
            <person name="Morin E."/>
            <person name="Salamov A."/>
            <person name="Lipzen A."/>
            <person name="Mereny Z."/>
            <person name="Hegedus B."/>
            <person name="Baldrian P."/>
            <person name="Stursova M."/>
            <person name="Weitz H."/>
            <person name="Taylor A."/>
            <person name="Grigoriev I.V."/>
            <person name="Nagy L.G."/>
            <person name="Martin F."/>
            <person name="Kauserud H."/>
        </authorList>
    </citation>
    <scope>NUCLEOTIDE SEQUENCE</scope>
    <source>
        <strain evidence="2">CBHHK173m</strain>
    </source>
</reference>
<evidence type="ECO:0000313" key="3">
    <source>
        <dbReference type="Proteomes" id="UP001222325"/>
    </source>
</evidence>
<organism evidence="2 3">
    <name type="scientific">Mycena belliarum</name>
    <dbReference type="NCBI Taxonomy" id="1033014"/>
    <lineage>
        <taxon>Eukaryota</taxon>
        <taxon>Fungi</taxon>
        <taxon>Dikarya</taxon>
        <taxon>Basidiomycota</taxon>
        <taxon>Agaricomycotina</taxon>
        <taxon>Agaricomycetes</taxon>
        <taxon>Agaricomycetidae</taxon>
        <taxon>Agaricales</taxon>
        <taxon>Marasmiineae</taxon>
        <taxon>Mycenaceae</taxon>
        <taxon>Mycena</taxon>
    </lineage>
</organism>
<dbReference type="EMBL" id="JARJCN010000033">
    <property type="protein sequence ID" value="KAJ7085725.1"/>
    <property type="molecule type" value="Genomic_DNA"/>
</dbReference>
<keyword evidence="1" id="KW-0472">Membrane</keyword>
<feature type="transmembrane region" description="Helical" evidence="1">
    <location>
        <begin position="21"/>
        <end position="43"/>
    </location>
</feature>
<keyword evidence="3" id="KW-1185">Reference proteome</keyword>
<sequence>MPEKLDLDPGRSLRRKPLSTGICKRVCCILGLPLFSLAAWAIVSYGNELVDKLRFPHKTLYHSDPSYDPGDVIRPLISDEQTFDIAVTVWLRAPKEDEAEYKKLKALILTEEPASPFFSVDFGTPLGRKRVTAGSDEGNNMFRDEDVLEKALFSDIVFRGLRLSTKHASAKIDFRMPTERFIATDLSKSDLRATFLLMPSSPSLIDHVKNFSSWIPDAVYSARRTTRPWPFPLGSDERGERTMADLALESFSIFIPLLEFHDAASQCSGSTANKTVGAIAETSEDAGSVVSGHPYVITRTQLRIIRETRLFDANLYNVVHDGIKLHSCGQGIPGIRPNLRMCRRTYKSQGNFETRLELEVPTEHGVETQWAYAPYLDTKAHAAGPLDIIPVPVNRENCSSAAQEKDKDYMDVSWRIAFSGRTPAKQILGDNFVDPALIDHRASKMTKVTQQDSAELWNGAFGHRFHDDAHPRRRIVIGFVSTGCLLLSQFLQFHYWWTRVSTAGVSTSSVFFLALGNTSSELADAFHDEDAVIWIIALLDQIVPILMCKVILRNQFGWKKWYPTLTRVPANHQERASQRIDNRTSWRAKLGVLVVGIAIHRLLNPEEFILVPTTGPVLRPEEFSPLDDSQLFALFKSTASCSVYMGVCLQVLFNYRSSAYGGGYRAQIILLCFGTVLGLISHFVPAVAGRMEWRMGMSLNSLNVILYLPLFWQAITLPPFEIVEEE</sequence>
<proteinExistence type="predicted"/>
<comment type="caution">
    <text evidence="2">The sequence shown here is derived from an EMBL/GenBank/DDBJ whole genome shotgun (WGS) entry which is preliminary data.</text>
</comment>
<dbReference type="Proteomes" id="UP001222325">
    <property type="component" value="Unassembled WGS sequence"/>
</dbReference>
<dbReference type="AlphaFoldDB" id="A0AAD6U0G5"/>
<protein>
    <submittedName>
        <fullName evidence="2">Uncharacterized protein</fullName>
    </submittedName>
</protein>
<name>A0AAD6U0G5_9AGAR</name>
<gene>
    <name evidence="2" type="ORF">B0H15DRAFT_366044</name>
</gene>